<evidence type="ECO:0000313" key="4">
    <source>
        <dbReference type="Proteomes" id="UP000315400"/>
    </source>
</evidence>
<dbReference type="EMBL" id="VIFK01000041">
    <property type="protein sequence ID" value="TQE99745.1"/>
    <property type="molecule type" value="Genomic_DNA"/>
</dbReference>
<dbReference type="AlphaFoldDB" id="A0A540VSL0"/>
<sequence>MTTMHRFLVRSTALMLLALAITANAQRAETFDDYEVHYNAIPTGSLNPSVAESYGILRSRTKALVMITVLQDGQPVPASVEIGVRDDREDLRDIPAQRVREDDWVSYIGTFDYEPDESLNFELMVNPHGPGGPYAVRFRQAVPGVD</sequence>
<name>A0A540VSL0_9GAMM</name>
<evidence type="ECO:0000256" key="1">
    <source>
        <dbReference type="SAM" id="SignalP"/>
    </source>
</evidence>
<dbReference type="STRING" id="1260251.SPISAL_01585"/>
<keyword evidence="1" id="KW-0732">Signal</keyword>
<evidence type="ECO:0000259" key="2">
    <source>
        <dbReference type="Pfam" id="PF14467"/>
    </source>
</evidence>
<evidence type="ECO:0000313" key="3">
    <source>
        <dbReference type="EMBL" id="TQE99745.1"/>
    </source>
</evidence>
<organism evidence="3 4">
    <name type="scientific">Spiribacter salinus</name>
    <dbReference type="NCBI Taxonomy" id="1335746"/>
    <lineage>
        <taxon>Bacteria</taxon>
        <taxon>Pseudomonadati</taxon>
        <taxon>Pseudomonadota</taxon>
        <taxon>Gammaproteobacteria</taxon>
        <taxon>Chromatiales</taxon>
        <taxon>Ectothiorhodospiraceae</taxon>
        <taxon>Spiribacter</taxon>
    </lineage>
</organism>
<reference evidence="3 4" key="1">
    <citation type="submission" date="2019-06" db="EMBL/GenBank/DDBJ databases">
        <title>Metagenome assembled Genome of Spiribacter salinus SL48-SHIP from the microbial mat of Salt Lake 48 (Novosibirsk region, Russia).</title>
        <authorList>
            <person name="Shipova A."/>
            <person name="Rozanov A.S."/>
            <person name="Bryanskaya A.V."/>
            <person name="Peltek S.E."/>
        </authorList>
    </citation>
    <scope>NUCLEOTIDE SEQUENCE [LARGE SCALE GENOMIC DNA]</scope>
    <source>
        <strain evidence="3">SL48-SHIP-2</strain>
    </source>
</reference>
<feature type="chain" id="PRO_5022026937" evidence="1">
    <location>
        <begin position="26"/>
        <end position="146"/>
    </location>
</feature>
<protein>
    <submittedName>
        <fullName evidence="3">DUF4426 domain-containing protein</fullName>
    </submittedName>
</protein>
<feature type="signal peptide" evidence="1">
    <location>
        <begin position="1"/>
        <end position="25"/>
    </location>
</feature>
<comment type="caution">
    <text evidence="3">The sequence shown here is derived from an EMBL/GenBank/DDBJ whole genome shotgun (WGS) entry which is preliminary data.</text>
</comment>
<dbReference type="Proteomes" id="UP000315400">
    <property type="component" value="Unassembled WGS sequence"/>
</dbReference>
<feature type="domain" description="DUF4426" evidence="2">
    <location>
        <begin position="29"/>
        <end position="141"/>
    </location>
</feature>
<dbReference type="Gene3D" id="2.60.40.3340">
    <property type="entry name" value="Domain of unknown function DUF4426"/>
    <property type="match status" value="1"/>
</dbReference>
<dbReference type="Pfam" id="PF14467">
    <property type="entry name" value="DUF4426"/>
    <property type="match status" value="1"/>
</dbReference>
<proteinExistence type="predicted"/>
<dbReference type="InterPro" id="IPR025218">
    <property type="entry name" value="DUF4426"/>
</dbReference>
<dbReference type="RefSeq" id="WP_222519456.1">
    <property type="nucleotide sequence ID" value="NZ_MBFX01000005.1"/>
</dbReference>
<accession>A0A540VSL0</accession>
<gene>
    <name evidence="3" type="ORF">FKY71_06965</name>
</gene>